<proteinExistence type="inferred from homology"/>
<gene>
    <name evidence="13" type="ORF">DWU99_07970</name>
</gene>
<reference evidence="13 14" key="1">
    <citation type="submission" date="2018-07" db="EMBL/GenBank/DDBJ databases">
        <title>Dyella monticola sp. nov. and Dyella psychrodurans sp. nov. isolated from monsoon evergreen broad-leaved forest soil of Dinghu Mountain, China.</title>
        <authorList>
            <person name="Gao Z."/>
            <person name="Qiu L."/>
        </authorList>
    </citation>
    <scope>NUCLEOTIDE SEQUENCE [LARGE SCALE GENOMIC DNA]</scope>
    <source>
        <strain evidence="13 14">4MSK11</strain>
    </source>
</reference>
<dbReference type="AlphaFoldDB" id="A0A370XAZ2"/>
<sequence length="188" mass="20566">MRPERVKAPFRDTQRGFGLIEQIMTLVVLAVLSTVAIPSFHHLFERHELRAAQTDYIAALQHARNLAINEQRQIIFCPSRDGLRCNGDGSWSGGWLIGRHDLDNKGQPLGSPLYTGGHYSEKIAIAGSEAKKYIAFKTDGSLAGSNQTLTFCIRDEPQQALKVLIALRGRVRGEVATAADASPCVTPA</sequence>
<organism evidence="13 14">
    <name type="scientific">Dyella psychrodurans</name>
    <dbReference type="NCBI Taxonomy" id="1927960"/>
    <lineage>
        <taxon>Bacteria</taxon>
        <taxon>Pseudomonadati</taxon>
        <taxon>Pseudomonadota</taxon>
        <taxon>Gammaproteobacteria</taxon>
        <taxon>Lysobacterales</taxon>
        <taxon>Rhodanobacteraceae</taxon>
        <taxon>Dyella</taxon>
    </lineage>
</organism>
<feature type="domain" description="General secretion pathway GspH" evidence="12">
    <location>
        <begin position="56"/>
        <end position="166"/>
    </location>
</feature>
<dbReference type="GO" id="GO:0005886">
    <property type="term" value="C:plasma membrane"/>
    <property type="evidence" value="ECO:0007669"/>
    <property type="project" value="UniProtKB-SubCell"/>
</dbReference>
<dbReference type="GO" id="GO:0015628">
    <property type="term" value="P:protein secretion by the type II secretion system"/>
    <property type="evidence" value="ECO:0007669"/>
    <property type="project" value="InterPro"/>
</dbReference>
<evidence type="ECO:0000256" key="8">
    <source>
        <dbReference type="ARBA" id="ARBA00023136"/>
    </source>
</evidence>
<dbReference type="InterPro" id="IPR045584">
    <property type="entry name" value="Pilin-like"/>
</dbReference>
<dbReference type="Proteomes" id="UP000255334">
    <property type="component" value="Unassembled WGS sequence"/>
</dbReference>
<evidence type="ECO:0000256" key="6">
    <source>
        <dbReference type="ARBA" id="ARBA00022692"/>
    </source>
</evidence>
<evidence type="ECO:0000256" key="11">
    <source>
        <dbReference type="SAM" id="Phobius"/>
    </source>
</evidence>
<keyword evidence="7 11" id="KW-1133">Transmembrane helix</keyword>
<feature type="transmembrane region" description="Helical" evidence="11">
    <location>
        <begin position="20"/>
        <end position="40"/>
    </location>
</feature>
<dbReference type="NCBIfam" id="TIGR02532">
    <property type="entry name" value="IV_pilin_GFxxxE"/>
    <property type="match status" value="1"/>
</dbReference>
<dbReference type="InterPro" id="IPR022346">
    <property type="entry name" value="T2SS_GspH"/>
</dbReference>
<evidence type="ECO:0000256" key="3">
    <source>
        <dbReference type="ARBA" id="ARBA00022475"/>
    </source>
</evidence>
<dbReference type="Gene3D" id="3.55.40.10">
    <property type="entry name" value="minor pseudopilin epsh domain"/>
    <property type="match status" value="1"/>
</dbReference>
<dbReference type="InterPro" id="IPR012902">
    <property type="entry name" value="N_methyl_site"/>
</dbReference>
<evidence type="ECO:0000256" key="5">
    <source>
        <dbReference type="ARBA" id="ARBA00022519"/>
    </source>
</evidence>
<comment type="similarity">
    <text evidence="9">Belongs to the GSP H family.</text>
</comment>
<dbReference type="EMBL" id="QRBF01000002">
    <property type="protein sequence ID" value="RDS85440.1"/>
    <property type="molecule type" value="Genomic_DNA"/>
</dbReference>
<evidence type="ECO:0000256" key="9">
    <source>
        <dbReference type="ARBA" id="ARBA00025772"/>
    </source>
</evidence>
<keyword evidence="4" id="KW-0488">Methylation</keyword>
<keyword evidence="14" id="KW-1185">Reference proteome</keyword>
<dbReference type="RefSeq" id="WP_115477480.1">
    <property type="nucleotide sequence ID" value="NZ_QRBF01000002.1"/>
</dbReference>
<dbReference type="SUPFAM" id="SSF54523">
    <property type="entry name" value="Pili subunits"/>
    <property type="match status" value="1"/>
</dbReference>
<evidence type="ECO:0000256" key="1">
    <source>
        <dbReference type="ARBA" id="ARBA00004377"/>
    </source>
</evidence>
<evidence type="ECO:0000259" key="12">
    <source>
        <dbReference type="Pfam" id="PF12019"/>
    </source>
</evidence>
<evidence type="ECO:0000256" key="7">
    <source>
        <dbReference type="ARBA" id="ARBA00022989"/>
    </source>
</evidence>
<keyword evidence="6 11" id="KW-0812">Transmembrane</keyword>
<keyword evidence="5" id="KW-0997">Cell inner membrane</keyword>
<accession>A0A370XAZ2</accession>
<protein>
    <recommendedName>
        <fullName evidence="2">Type II secretion system protein H</fullName>
    </recommendedName>
    <alternativeName>
        <fullName evidence="10">General secretion pathway protein H</fullName>
    </alternativeName>
</protein>
<comment type="caution">
    <text evidence="13">The sequence shown here is derived from an EMBL/GenBank/DDBJ whole genome shotgun (WGS) entry which is preliminary data.</text>
</comment>
<evidence type="ECO:0000256" key="2">
    <source>
        <dbReference type="ARBA" id="ARBA00021549"/>
    </source>
</evidence>
<evidence type="ECO:0000313" key="14">
    <source>
        <dbReference type="Proteomes" id="UP000255334"/>
    </source>
</evidence>
<evidence type="ECO:0000256" key="4">
    <source>
        <dbReference type="ARBA" id="ARBA00022481"/>
    </source>
</evidence>
<dbReference type="Pfam" id="PF12019">
    <property type="entry name" value="GspH"/>
    <property type="match status" value="1"/>
</dbReference>
<evidence type="ECO:0000313" key="13">
    <source>
        <dbReference type="EMBL" id="RDS85440.1"/>
    </source>
</evidence>
<keyword evidence="3" id="KW-1003">Cell membrane</keyword>
<comment type="subcellular location">
    <subcellularLocation>
        <location evidence="1">Cell inner membrane</location>
        <topology evidence="1">Single-pass membrane protein</topology>
    </subcellularLocation>
</comment>
<keyword evidence="8 11" id="KW-0472">Membrane</keyword>
<evidence type="ECO:0000256" key="10">
    <source>
        <dbReference type="ARBA" id="ARBA00030775"/>
    </source>
</evidence>
<dbReference type="GO" id="GO:0015627">
    <property type="term" value="C:type II protein secretion system complex"/>
    <property type="evidence" value="ECO:0007669"/>
    <property type="project" value="InterPro"/>
</dbReference>
<name>A0A370XAZ2_9GAMM</name>